<keyword evidence="28" id="KW-1035">Host cytoplasm</keyword>
<evidence type="ECO:0000256" key="21">
    <source>
        <dbReference type="ARBA" id="ARBA00022840"/>
    </source>
</evidence>
<evidence type="ECO:0000256" key="6">
    <source>
        <dbReference type="ARBA" id="ARBA00022488"/>
    </source>
</evidence>
<keyword evidence="6" id="KW-1036">Host cytoplasmic vesicle</keyword>
<dbReference type="Pfam" id="PF00073">
    <property type="entry name" value="Rhv"/>
    <property type="match status" value="2"/>
</dbReference>
<feature type="domain" description="RdRp catalytic" evidence="33">
    <location>
        <begin position="2156"/>
        <end position="2272"/>
    </location>
</feature>
<keyword evidence="16" id="KW-0547">Nucleotide-binding</keyword>
<evidence type="ECO:0000256" key="14">
    <source>
        <dbReference type="ARBA" id="ARBA00022706"/>
    </source>
</evidence>
<evidence type="ECO:0000256" key="27">
    <source>
        <dbReference type="ARBA" id="ARBA00023136"/>
    </source>
</evidence>
<dbReference type="InterPro" id="IPR036203">
    <property type="entry name" value="P3A_soluble_dom"/>
</dbReference>
<dbReference type="Gene3D" id="2.40.10.10">
    <property type="entry name" value="Trypsin-like serine proteases"/>
    <property type="match status" value="1"/>
</dbReference>
<evidence type="ECO:0000256" key="8">
    <source>
        <dbReference type="ARBA" id="ARBA00022553"/>
    </source>
</evidence>
<dbReference type="InterPro" id="IPR043504">
    <property type="entry name" value="Peptidase_S1_PA_chymotrypsin"/>
</dbReference>
<feature type="domain" description="SF3 helicase" evidence="34">
    <location>
        <begin position="1389"/>
        <end position="1549"/>
    </location>
</feature>
<name>A0AAT9TYN7_9PICO</name>
<keyword evidence="13" id="KW-0548">Nucleotidyltransferase</keyword>
<evidence type="ECO:0000256" key="23">
    <source>
        <dbReference type="ARBA" id="ARBA00022870"/>
    </source>
</evidence>
<evidence type="ECO:0000256" key="31">
    <source>
        <dbReference type="ARBA" id="ARBA00023303"/>
    </source>
</evidence>
<protein>
    <recommendedName>
        <fullName evidence="3">Genome polyprotein</fullName>
    </recommendedName>
</protein>
<evidence type="ECO:0000313" key="36">
    <source>
        <dbReference type="EMBL" id="WFG77329.1"/>
    </source>
</evidence>
<proteinExistence type="predicted"/>
<dbReference type="GO" id="GO:0039694">
    <property type="term" value="P:viral RNA genome replication"/>
    <property type="evidence" value="ECO:0007669"/>
    <property type="project" value="InterPro"/>
</dbReference>
<dbReference type="InterPro" id="IPR027417">
    <property type="entry name" value="P-loop_NTPase"/>
</dbReference>
<dbReference type="SUPFAM" id="SSF89043">
    <property type="entry name" value="Soluble domain of poliovirus core protein 3a"/>
    <property type="match status" value="1"/>
</dbReference>
<dbReference type="Pfam" id="PF08727">
    <property type="entry name" value="P3A"/>
    <property type="match status" value="1"/>
</dbReference>
<dbReference type="Pfam" id="PF00548">
    <property type="entry name" value="Peptidase_C3"/>
    <property type="match status" value="1"/>
</dbReference>
<evidence type="ECO:0000256" key="1">
    <source>
        <dbReference type="ARBA" id="ARBA00004295"/>
    </source>
</evidence>
<evidence type="ECO:0000256" key="28">
    <source>
        <dbReference type="ARBA" id="ARBA00023200"/>
    </source>
</evidence>
<keyword evidence="20" id="KW-0788">Thiol protease</keyword>
<dbReference type="GO" id="GO:0019028">
    <property type="term" value="C:viral capsid"/>
    <property type="evidence" value="ECO:0007669"/>
    <property type="project" value="UniProtKB-KW"/>
</dbReference>
<dbReference type="InterPro" id="IPR043502">
    <property type="entry name" value="DNA/RNA_pol_sf"/>
</dbReference>
<evidence type="ECO:0000256" key="12">
    <source>
        <dbReference type="ARBA" id="ARBA00022679"/>
    </source>
</evidence>
<dbReference type="InterPro" id="IPR000605">
    <property type="entry name" value="Helicase_SF3_ssDNA/RNA_vir"/>
</dbReference>
<dbReference type="GO" id="GO:0005198">
    <property type="term" value="F:structural molecule activity"/>
    <property type="evidence" value="ECO:0007669"/>
    <property type="project" value="InterPro"/>
</dbReference>
<evidence type="ECO:0000256" key="29">
    <source>
        <dbReference type="ARBA" id="ARBA00023288"/>
    </source>
</evidence>
<keyword evidence="17" id="KW-0378">Hydrolase</keyword>
<evidence type="ECO:0000256" key="5">
    <source>
        <dbReference type="ARBA" id="ARBA00022484"/>
    </source>
</evidence>
<keyword evidence="22" id="KW-0946">Virion</keyword>
<evidence type="ECO:0000256" key="20">
    <source>
        <dbReference type="ARBA" id="ARBA00022807"/>
    </source>
</evidence>
<keyword evidence="24" id="KW-0693">Viral RNA replication</keyword>
<evidence type="ECO:0000259" key="34">
    <source>
        <dbReference type="PROSITE" id="PS51218"/>
    </source>
</evidence>
<organism evidence="36">
    <name type="scientific">Bat picornavirus 7</name>
    <dbReference type="NCBI Taxonomy" id="3038998"/>
    <lineage>
        <taxon>Viruses</taxon>
        <taxon>Riboviria</taxon>
        <taxon>Orthornavirae</taxon>
        <taxon>Pisuviricota</taxon>
        <taxon>Pisoniviricetes</taxon>
        <taxon>Picornavirales</taxon>
        <taxon>Picornaviridae</taxon>
    </lineage>
</organism>
<dbReference type="InterPro" id="IPR059138">
    <property type="entry name" value="Pico_VP1"/>
</dbReference>
<dbReference type="InterPro" id="IPR001205">
    <property type="entry name" value="RNA-dir_pol_C"/>
</dbReference>
<accession>A0AAT9TYN7</accession>
<dbReference type="Pfam" id="PF00910">
    <property type="entry name" value="RNA_helicase"/>
    <property type="match status" value="1"/>
</dbReference>
<keyword evidence="26" id="KW-0406">Ion transport</keyword>
<dbReference type="Gene3D" id="1.20.960.20">
    <property type="match status" value="1"/>
</dbReference>
<dbReference type="InterPro" id="IPR043128">
    <property type="entry name" value="Rev_trsase/Diguanyl_cyclase"/>
</dbReference>
<evidence type="ECO:0000256" key="19">
    <source>
        <dbReference type="ARBA" id="ARBA00022806"/>
    </source>
</evidence>
<keyword evidence="11" id="KW-0645">Protease</keyword>
<sequence length="2391" mass="266122">MRKSGMGPTTLECPCFYFILYVVYGDNMPVKTPKVCFAAAIFYSKDRVHGALSIVRQTWMCSLMGSKLLKQTVVLNPNKEKKTKAVRNCGLSASKSASGNTQHRVEAGGNVTQINYYGAHYAAASANSAAQLDPERFTKPIQALVDAGPALKSPTVEECGYSDRILQITSGNSTITTQEAAGAVVAYGVWPEYDEGVGEAIDAQTRPGPAAERFYTMNSVAWTSQWPGYFYRFPSCISDLGIFGQNCMYHYLMRSGFCVHIQLNASKFHQGLLLAVLVPEFQQLNLPGKWHSYGELSTAMTTPIGLHQLTVYPHQFINIRSNNSATIIWPYTNAVPAENPLTHNPVALLLIPITRLEYSAGATTHVPITVSFAPMATQFSGLRTSVPILKSVTQGVPTFQVPGSGQFMTTLANSGYPALPQFQETIPHKIPGEVHNLLEVAQVDTICDASLATDGSMSFYLDVSQQTSNGGHIASWDLSLNSKLMAPTYLSRLARWYTHYRGSIQITFMYTGSSMSTGKLLLAYTPPGASGPPTNRTDAMLATHVIWDVGLQSSCTLTVPYISQTLYRYNNISGNTFSYDGWVSMFYQTNIVVPPGAPTTTHIVILVSAAKDFTFRLATDSAFYQGIGDKLGEAIQSSVQTSLQNALQMPVTDNTQTVPQTLSIMPGDAATLTAPETGASASAEAGQVMETRLLSTTISGMETDVNCFMSRYALFYKMTLTAGEPNFPVGQDPTSWRVLPLYFSADDTTHKALIAKYRMFTYLRCGYDIVIVSSIPGGQQALGQPIKFQVMYIPPGAPRPTQLTSPEWYVPTTPSLYGNAGDVPASFRIPFVGLASAYATRYDGFEDFNPELAKYGHFPGNYIGQLAIRLLTLEPSHTATDISHMKVDFLCYARPTQIKAYVPRPIIPLKTSSRITESTGRVETLAGEPGEGDRVYDTGDMNFPQGIIKNTGRKGKLPRCYKRTILVATKTQMDCLRKMPLFRNSNGSFHCFRIKPLHYGIPRHLHEDDLYFAKWKGEMFEYIPHTVVQHCTAYDLSIIRLEKDIIEEDTPLCFQCHPGADWCDQKEAWTACNSDLFSYLQNVGPLRHVTEIDIDEPIEHKQYGLWEANTPIPAGFCGSPLMCKHGVIGIATASDEENLGWWTDVGKMPRVKQMRDEERRRRERESRKAEEQGPLDWLGGVAQQLGGAFGGGVLESVRKDVNDLYNRMNYTSPEIEIGKEVLNLLVKCICTCVLISKAEDKASTAATLGVMLGVDLLLHSPFDWLKVQVNKFIGAVADKFADVQGPSDWIKEFNAACTAAKGLEWIAQQITKFLEWIKAFFETENPKRRKFMEMLSELPTLMEHLDKIAAARGKYARDTVLRVCNKFKDLKAAADVYGVERNQATTQIVKYYNKAMGILQTMTQGRTEPVAIMIHGTPGTGKSLATEVMGRCITNIMGGSRPYSLPPDPKHFDGYAQQHVVIMDDVGQNPDGEDLKLFCQMVSSTEFIVPMASLEEKGMPFTSDFVFASTNAAALRPPTVSEPRALERRFFCDFDIEVKKEYQLGQKLNADAALTPCQHTAHNFKKCCPLICGKALSLVCRRTGVRYSIDEAVTKVWREHEARKACGNKLEAIFQGPGDEWYAKEFVKEPTTLLTIDEQKTVKNLEKTPAPKEVADLLRAVPSPEVISYCERRGWLIPADANIKLTRECVATWVKQLSYGLSILSSVLAVGGFIFMLYRVFAGAQGAYCGAPMPVLRKPELRRVAKVQGPDLEFAQKLMKHNVFDVKTLKGHFSGLAVFGKWMILPKHSMPGNTIELEGQEVEIEDIVDLENMQGSLELTGIKLKRPVDFKDIRKYFPDHFTAEKDCQLVINNENYRRLFCPVGTVTSFGFLNLSGRPTYNTCTYRYPTRSGQCGGVICKAGKVIALHIGGDGLNGYGAILTKKMFVMEQGQITTMEKSKTPINLATKTKLHPSVFHEIFPGTKEPAALRPSDPRLEVDLETALFSKYKGNADVEMDEYLDEAVDHYANQLSPILPTNLTEPLTLEEVVYGIEHLDGLDLATSAGYPYVTKGIRKKDLIPPRGEPLTKLQQALDLHGFDLPYVTYLKDELRPKEKIKNGKTRLIECSSLNDTIRMKRTFGRLFQAFHQNPGTVSGSAVGCNPDFHWSRFYAEMGGLPLIAFDYSNYDASLSPIWFEALKKLLGKLGYTEEQVKVIEHVQNSTHLYKDKKYTVEGGMPSGCSGTSIFNSIINNLIIRTMILRVYKGVELDSLKMIAYGDDVIASYPFPLDASLLAEEGKIYGLTMTPPDKTADFNETNWENVTFLKRKFVPDKTYPFLIHPVFNEQEIFESIRWTRSAAATEEHVRSLCYLHWHSGEESYNSFLSKIRQTAVGKALSLPAFTVLRQQWYDLF</sequence>
<dbReference type="GO" id="GO:0004197">
    <property type="term" value="F:cysteine-type endopeptidase activity"/>
    <property type="evidence" value="ECO:0007669"/>
    <property type="project" value="InterPro"/>
</dbReference>
<dbReference type="PROSITE" id="PS51874">
    <property type="entry name" value="PCV_3C_PRO"/>
    <property type="match status" value="1"/>
</dbReference>
<dbReference type="Pfam" id="PF22663">
    <property type="entry name" value="Rhv_5"/>
    <property type="match status" value="1"/>
</dbReference>
<dbReference type="GO" id="GO:0003968">
    <property type="term" value="F:RNA-directed RNA polymerase activity"/>
    <property type="evidence" value="ECO:0007669"/>
    <property type="project" value="UniProtKB-KW"/>
</dbReference>
<dbReference type="Gene3D" id="4.10.880.10">
    <property type="entry name" value="Poliovirus 3D polymerase Domain 1 (Nucleotidyltransferase)"/>
    <property type="match status" value="2"/>
</dbReference>
<evidence type="ECO:0000256" key="7">
    <source>
        <dbReference type="ARBA" id="ARBA00022520"/>
    </source>
</evidence>
<dbReference type="GO" id="GO:0015267">
    <property type="term" value="F:channel activity"/>
    <property type="evidence" value="ECO:0007669"/>
    <property type="project" value="UniProtKB-KW"/>
</dbReference>
<keyword evidence="5" id="KW-0696">RNA-directed RNA polymerase</keyword>
<dbReference type="GO" id="GO:0019062">
    <property type="term" value="P:virion attachment to host cell"/>
    <property type="evidence" value="ECO:0007669"/>
    <property type="project" value="UniProtKB-KW"/>
</dbReference>
<dbReference type="CDD" id="cd00205">
    <property type="entry name" value="rhv_like"/>
    <property type="match status" value="3"/>
</dbReference>
<dbReference type="InterPro" id="IPR029053">
    <property type="entry name" value="Viral_coat"/>
</dbReference>
<feature type="region of interest" description="Disordered" evidence="32">
    <location>
        <begin position="1153"/>
        <end position="1173"/>
    </location>
</feature>
<dbReference type="InterPro" id="IPR009003">
    <property type="entry name" value="Peptidase_S1_PA"/>
</dbReference>
<evidence type="ECO:0000256" key="24">
    <source>
        <dbReference type="ARBA" id="ARBA00022953"/>
    </source>
</evidence>
<keyword evidence="18" id="KW-1161">Viral attachment to host cell</keyword>
<dbReference type="Gene3D" id="2.40.10.120">
    <property type="match status" value="1"/>
</dbReference>
<evidence type="ECO:0000256" key="13">
    <source>
        <dbReference type="ARBA" id="ARBA00022695"/>
    </source>
</evidence>
<evidence type="ECO:0000259" key="35">
    <source>
        <dbReference type="PROSITE" id="PS51874"/>
    </source>
</evidence>
<dbReference type="InterPro" id="IPR014838">
    <property type="entry name" value="P3A"/>
</dbReference>
<keyword evidence="30" id="KW-1160">Virus entry into host cell</keyword>
<dbReference type="InterPro" id="IPR007094">
    <property type="entry name" value="RNA-dir_pol_PSvirus"/>
</dbReference>
<dbReference type="EMBL" id="OQ363772">
    <property type="protein sequence ID" value="WFG77329.1"/>
    <property type="molecule type" value="Genomic_RNA"/>
</dbReference>
<feature type="compositionally biased region" description="Basic and acidic residues" evidence="32">
    <location>
        <begin position="1153"/>
        <end position="1171"/>
    </location>
</feature>
<evidence type="ECO:0000256" key="25">
    <source>
        <dbReference type="ARBA" id="ARBA00023039"/>
    </source>
</evidence>
<evidence type="ECO:0000259" key="33">
    <source>
        <dbReference type="PROSITE" id="PS50507"/>
    </source>
</evidence>
<dbReference type="Gene3D" id="2.60.120.20">
    <property type="match status" value="3"/>
</dbReference>
<dbReference type="GO" id="GO:0006508">
    <property type="term" value="P:proteolysis"/>
    <property type="evidence" value="ECO:0007669"/>
    <property type="project" value="UniProtKB-KW"/>
</dbReference>
<dbReference type="PROSITE" id="PS50507">
    <property type="entry name" value="RDRP_SSRNA_POS"/>
    <property type="match status" value="1"/>
</dbReference>
<evidence type="ECO:0000256" key="18">
    <source>
        <dbReference type="ARBA" id="ARBA00022804"/>
    </source>
</evidence>
<dbReference type="Gene3D" id="3.30.70.270">
    <property type="match status" value="1"/>
</dbReference>
<dbReference type="InterPro" id="IPR001676">
    <property type="entry name" value="Picornavirus_capsid"/>
</dbReference>
<evidence type="ECO:0000256" key="2">
    <source>
        <dbReference type="ARBA" id="ARBA00004328"/>
    </source>
</evidence>
<keyword evidence="29" id="KW-0449">Lipoprotein</keyword>
<feature type="domain" description="Peptidase C3" evidence="35">
    <location>
        <begin position="1749"/>
        <end position="1926"/>
    </location>
</feature>
<evidence type="ECO:0000256" key="3">
    <source>
        <dbReference type="ARBA" id="ARBA00020107"/>
    </source>
</evidence>
<dbReference type="InterPro" id="IPR014759">
    <property type="entry name" value="Helicase_SF3_ssRNA_vir"/>
</dbReference>
<dbReference type="PROSITE" id="PS51218">
    <property type="entry name" value="SF3_HELICASE_2"/>
    <property type="match status" value="1"/>
</dbReference>
<evidence type="ECO:0000256" key="17">
    <source>
        <dbReference type="ARBA" id="ARBA00022801"/>
    </source>
</evidence>
<evidence type="ECO:0000256" key="10">
    <source>
        <dbReference type="ARBA" id="ARBA00022581"/>
    </source>
</evidence>
<comment type="subcellular location">
    <subcellularLocation>
        <location evidence="1">Host cytoplasmic vesicle membrane</location>
        <topology evidence="1">Peripheral membrane protein</topology>
        <orientation evidence="1">Cytoplasmic side</orientation>
    </subcellularLocation>
    <subcellularLocation>
        <location evidence="2">Virion</location>
    </subcellularLocation>
</comment>
<dbReference type="GO" id="GO:0005524">
    <property type="term" value="F:ATP binding"/>
    <property type="evidence" value="ECO:0007669"/>
    <property type="project" value="UniProtKB-KW"/>
</dbReference>
<keyword evidence="21" id="KW-0067">ATP-binding</keyword>
<evidence type="ECO:0000256" key="11">
    <source>
        <dbReference type="ARBA" id="ARBA00022670"/>
    </source>
</evidence>
<keyword evidence="27" id="KW-0472">Membrane</keyword>
<keyword evidence="14" id="KW-1143">T=pseudo3 icosahedral capsid protein</keyword>
<dbReference type="Gene3D" id="6.10.20.20">
    <property type="entry name" value="Poliovirus 3A protein-like"/>
    <property type="match status" value="1"/>
</dbReference>
<evidence type="ECO:0000256" key="15">
    <source>
        <dbReference type="ARBA" id="ARBA00022707"/>
    </source>
</evidence>
<keyword evidence="4" id="KW-0813">Transport</keyword>
<dbReference type="InterPro" id="IPR000199">
    <property type="entry name" value="Peptidase_C3A/C3B_picornavir"/>
</dbReference>
<keyword evidence="8" id="KW-0597">Phosphoprotein</keyword>
<dbReference type="GO" id="GO:0034220">
    <property type="term" value="P:monoatomic ion transmembrane transport"/>
    <property type="evidence" value="ECO:0007669"/>
    <property type="project" value="UniProtKB-KW"/>
</dbReference>
<dbReference type="GO" id="GO:0003723">
    <property type="term" value="F:RNA binding"/>
    <property type="evidence" value="ECO:0007669"/>
    <property type="project" value="InterPro"/>
</dbReference>
<keyword evidence="25" id="KW-1182">Viral ion channel</keyword>
<keyword evidence="31" id="KW-0407">Ion channel</keyword>
<reference evidence="36" key="1">
    <citation type="journal article" date="2023" name="Nat. Commun.">
        <title>Virus diversity, wildlife-domestic animal circulation and potential zoonotic viruses of small mammals, pangolins and zoo animals.</title>
        <authorList>
            <person name="Cui X."/>
            <person name="Fan K."/>
            <person name="Liang X."/>
            <person name="Gong W."/>
            <person name="Chen W."/>
            <person name="He B."/>
            <person name="Chen X."/>
            <person name="Wang H."/>
            <person name="Wang X."/>
            <person name="Zhang P."/>
            <person name="Lu X."/>
            <person name="Chen R."/>
            <person name="Lin K."/>
            <person name="Liu J."/>
            <person name="Zhai J."/>
            <person name="Liu D.X."/>
            <person name="Shan F."/>
            <person name="Li Y."/>
            <person name="Chen R.A."/>
            <person name="Meng H."/>
            <person name="Li X."/>
            <person name="Mi S."/>
            <person name="Jiang J."/>
            <person name="Zhou N."/>
            <person name="Chen Z."/>
            <person name="Zou J.-J."/>
            <person name="Ge D."/>
            <person name="Yang Q."/>
            <person name="He K."/>
            <person name="Chen T."/>
            <person name="Wu Y.-J."/>
            <person name="Lu H."/>
            <person name="Irwin D.M."/>
            <person name="Shen X."/>
            <person name="Hu Y."/>
            <person name="Lu X."/>
            <person name="Ding C."/>
            <person name="Guan Y."/>
            <person name="Tu C."/>
            <person name="Shen Y."/>
        </authorList>
    </citation>
    <scope>NUCLEOTIDE SEQUENCE</scope>
    <source>
        <strain evidence="36">GD/L67.18/2021</strain>
    </source>
</reference>
<evidence type="ECO:0000256" key="16">
    <source>
        <dbReference type="ARBA" id="ARBA00022741"/>
    </source>
</evidence>
<dbReference type="SUPFAM" id="SSF88633">
    <property type="entry name" value="Positive stranded ssRNA viruses"/>
    <property type="match status" value="2"/>
</dbReference>
<dbReference type="GO" id="GO:0017111">
    <property type="term" value="F:ribonucleoside triphosphate phosphatase activity"/>
    <property type="evidence" value="ECO:0007669"/>
    <property type="project" value="InterPro"/>
</dbReference>
<dbReference type="SUPFAM" id="SSF50494">
    <property type="entry name" value="Trypsin-like serine proteases"/>
    <property type="match status" value="2"/>
</dbReference>
<dbReference type="SUPFAM" id="SSF52540">
    <property type="entry name" value="P-loop containing nucleoside triphosphate hydrolases"/>
    <property type="match status" value="1"/>
</dbReference>
<keyword evidence="15" id="KW-0519">Myristate</keyword>
<evidence type="ECO:0000256" key="30">
    <source>
        <dbReference type="ARBA" id="ARBA00023296"/>
    </source>
</evidence>
<keyword evidence="19" id="KW-0347">Helicase</keyword>
<dbReference type="Pfam" id="PF00680">
    <property type="entry name" value="RdRP_1"/>
    <property type="match status" value="1"/>
</dbReference>
<dbReference type="GO" id="GO:0044162">
    <property type="term" value="C:host cell cytoplasmic vesicle membrane"/>
    <property type="evidence" value="ECO:0007669"/>
    <property type="project" value="UniProtKB-SubCell"/>
</dbReference>
<keyword evidence="23" id="KW-1043">Host membrane</keyword>
<dbReference type="GO" id="GO:0006351">
    <property type="term" value="P:DNA-templated transcription"/>
    <property type="evidence" value="ECO:0007669"/>
    <property type="project" value="InterPro"/>
</dbReference>
<keyword evidence="12" id="KW-0808">Transferase</keyword>
<keyword evidence="10" id="KW-0945">Host-virus interaction</keyword>
<evidence type="ECO:0000256" key="4">
    <source>
        <dbReference type="ARBA" id="ARBA00022448"/>
    </source>
</evidence>
<dbReference type="GO" id="GO:0003724">
    <property type="term" value="F:RNA helicase activity"/>
    <property type="evidence" value="ECO:0007669"/>
    <property type="project" value="InterPro"/>
</dbReference>
<dbReference type="InterPro" id="IPR044067">
    <property type="entry name" value="PCV_3C_PRO"/>
</dbReference>
<evidence type="ECO:0000256" key="9">
    <source>
        <dbReference type="ARBA" id="ARBA00022561"/>
    </source>
</evidence>
<keyword evidence="7" id="KW-0191">Covalent protein-RNA linkage</keyword>
<dbReference type="GO" id="GO:0046718">
    <property type="term" value="P:symbiont entry into host cell"/>
    <property type="evidence" value="ECO:0007669"/>
    <property type="project" value="UniProtKB-KW"/>
</dbReference>
<evidence type="ECO:0000256" key="22">
    <source>
        <dbReference type="ARBA" id="ARBA00022844"/>
    </source>
</evidence>
<evidence type="ECO:0000256" key="32">
    <source>
        <dbReference type="SAM" id="MobiDB-lite"/>
    </source>
</evidence>
<dbReference type="SUPFAM" id="SSF56672">
    <property type="entry name" value="DNA/RNA polymerases"/>
    <property type="match status" value="1"/>
</dbReference>
<dbReference type="InterPro" id="IPR033703">
    <property type="entry name" value="Rhv-like"/>
</dbReference>
<evidence type="ECO:0000256" key="26">
    <source>
        <dbReference type="ARBA" id="ARBA00023065"/>
    </source>
</evidence>
<keyword evidence="9" id="KW-0167">Capsid protein</keyword>